<dbReference type="HAMAP" id="MF_00900">
    <property type="entry name" value="GTPase_HflX"/>
    <property type="match status" value="1"/>
</dbReference>
<evidence type="ECO:0000256" key="5">
    <source>
        <dbReference type="HAMAP-Rule" id="MF_00900"/>
    </source>
</evidence>
<dbReference type="Proteomes" id="UP001197974">
    <property type="component" value="Chromosome"/>
</dbReference>
<dbReference type="InterPro" id="IPR025121">
    <property type="entry name" value="GTPase_HflX_N"/>
</dbReference>
<gene>
    <name evidence="5 7" type="primary">hflX</name>
    <name evidence="7" type="ORF">LC087_04640</name>
</gene>
<dbReference type="InterPro" id="IPR005225">
    <property type="entry name" value="Small_GTP-bd"/>
</dbReference>
<dbReference type="PRINTS" id="PR00326">
    <property type="entry name" value="GTP1OBG"/>
</dbReference>
<keyword evidence="4 5" id="KW-0342">GTP-binding</keyword>
<dbReference type="PANTHER" id="PTHR10229">
    <property type="entry name" value="GTP-BINDING PROTEIN HFLX"/>
    <property type="match status" value="1"/>
</dbReference>
<dbReference type="PROSITE" id="PS51705">
    <property type="entry name" value="G_HFLX"/>
    <property type="match status" value="1"/>
</dbReference>
<sequence length="418" mass="48065">MNQEQREQVVIVGCHFDQDDENQFTYSMEELASLTKTAQGEVVASLIQKREKRDPATYIGKGKVIELKNLTEEVQADVVVFNDELSPSQVRNLTEEINCKIIDRTQLILDIFASRAQSKEGKLQVELAQLQYILPRLSGIGINLSRQGGGIGTRGPGETQLETDRRYIRKRIHDIKKQLSVIVNHRIRYRERRKKNKAYQLALVGYTNAGKSTLFNQLTKAASFEENLLFATLDPMTKTMKLPSNYQLLVTDTVGFIQDLPTTLVAAFRSTLEEAKEADMIVHVVDRSNPNYQGHEKTVSSVLKELEMDDIPIVTIYNKKDQVNDLFVPNHNDPYIHISSFDRQDIDRLLHFLKEEILKEMITFEVFIPSSEGRVISQFKKEAIIEDLTFDENRNEYKIKGNVRKDHPINGTIEFYKR</sequence>
<evidence type="ECO:0000259" key="6">
    <source>
        <dbReference type="PROSITE" id="PS51705"/>
    </source>
</evidence>
<proteinExistence type="inferred from homology"/>
<dbReference type="EMBL" id="CP129013">
    <property type="protein sequence ID" value="WLR43463.1"/>
    <property type="molecule type" value="Genomic_DNA"/>
</dbReference>
<evidence type="ECO:0000313" key="7">
    <source>
        <dbReference type="EMBL" id="WLR43463.1"/>
    </source>
</evidence>
<dbReference type="InterPro" id="IPR016496">
    <property type="entry name" value="GTPase_HflX"/>
</dbReference>
<dbReference type="SUPFAM" id="SSF52540">
    <property type="entry name" value="P-loop containing nucleoside triphosphate hydrolases"/>
    <property type="match status" value="1"/>
</dbReference>
<dbReference type="InterPro" id="IPR030394">
    <property type="entry name" value="G_HFLX_dom"/>
</dbReference>
<keyword evidence="3" id="KW-0460">Magnesium</keyword>
<dbReference type="InterPro" id="IPR042108">
    <property type="entry name" value="GTPase_HflX_N_sf"/>
</dbReference>
<dbReference type="RefSeq" id="WP_306020152.1">
    <property type="nucleotide sequence ID" value="NZ_CP129013.1"/>
</dbReference>
<dbReference type="Gene3D" id="3.40.50.11060">
    <property type="entry name" value="GTPase HflX, N-terminal domain"/>
    <property type="match status" value="1"/>
</dbReference>
<evidence type="ECO:0000256" key="3">
    <source>
        <dbReference type="ARBA" id="ARBA00022842"/>
    </source>
</evidence>
<protein>
    <recommendedName>
        <fullName evidence="5">GTPase HflX</fullName>
    </recommendedName>
    <alternativeName>
        <fullName evidence="5">GTP-binding protein HflX</fullName>
    </alternativeName>
</protein>
<organism evidence="7 8">
    <name type="scientific">Bacillus carboniphilus</name>
    <dbReference type="NCBI Taxonomy" id="86663"/>
    <lineage>
        <taxon>Bacteria</taxon>
        <taxon>Bacillati</taxon>
        <taxon>Bacillota</taxon>
        <taxon>Bacilli</taxon>
        <taxon>Bacillales</taxon>
        <taxon>Bacillaceae</taxon>
        <taxon>Bacillus</taxon>
    </lineage>
</organism>
<evidence type="ECO:0000256" key="1">
    <source>
        <dbReference type="ARBA" id="ARBA00022723"/>
    </source>
</evidence>
<dbReference type="PANTHER" id="PTHR10229:SF0">
    <property type="entry name" value="GTP-BINDING PROTEIN 6-RELATED"/>
    <property type="match status" value="1"/>
</dbReference>
<feature type="domain" description="Hflx-type G" evidence="6">
    <location>
        <begin position="199"/>
        <end position="361"/>
    </location>
</feature>
<comment type="subunit">
    <text evidence="5">Monomer. Associates with the 50S ribosomal subunit.</text>
</comment>
<accession>A0ABY9JXE4</accession>
<dbReference type="Pfam" id="PF16360">
    <property type="entry name" value="GTP-bdg_M"/>
    <property type="match status" value="1"/>
</dbReference>
<keyword evidence="8" id="KW-1185">Reference proteome</keyword>
<dbReference type="Pfam" id="PF13167">
    <property type="entry name" value="GTP-bdg_N"/>
    <property type="match status" value="1"/>
</dbReference>
<comment type="similarity">
    <text evidence="5">Belongs to the TRAFAC class OBG-HflX-like GTPase superfamily. HflX GTPase family.</text>
</comment>
<dbReference type="InterPro" id="IPR032305">
    <property type="entry name" value="GTP-bd_M"/>
</dbReference>
<name>A0ABY9JXE4_9BACI</name>
<keyword evidence="1" id="KW-0479">Metal-binding</keyword>
<dbReference type="Gene3D" id="3.40.50.300">
    <property type="entry name" value="P-loop containing nucleotide triphosphate hydrolases"/>
    <property type="match status" value="1"/>
</dbReference>
<dbReference type="Pfam" id="PF01926">
    <property type="entry name" value="MMR_HSR1"/>
    <property type="match status" value="1"/>
</dbReference>
<dbReference type="PIRSF" id="PIRSF006809">
    <property type="entry name" value="GTP-binding_hflX_prd"/>
    <property type="match status" value="1"/>
</dbReference>
<dbReference type="CDD" id="cd01878">
    <property type="entry name" value="HflX"/>
    <property type="match status" value="1"/>
</dbReference>
<reference evidence="7 8" key="1">
    <citation type="submission" date="2023-06" db="EMBL/GenBank/DDBJ databases">
        <title>Five Gram-positive bacteria isolated from mangrove sediments in Shenzhen, Guangdong, China.</title>
        <authorList>
            <person name="Yu S."/>
            <person name="Zheng W."/>
            <person name="Huang Y."/>
        </authorList>
    </citation>
    <scope>NUCLEOTIDE SEQUENCE [LARGE SCALE GENOMIC DNA]</scope>
    <source>
        <strain evidence="7 8">SaN35-3</strain>
    </source>
</reference>
<dbReference type="InterPro" id="IPR006073">
    <property type="entry name" value="GTP-bd"/>
</dbReference>
<evidence type="ECO:0000313" key="8">
    <source>
        <dbReference type="Proteomes" id="UP001197974"/>
    </source>
</evidence>
<dbReference type="NCBIfam" id="TIGR00231">
    <property type="entry name" value="small_GTP"/>
    <property type="match status" value="1"/>
</dbReference>
<dbReference type="Gene3D" id="6.10.250.2860">
    <property type="match status" value="1"/>
</dbReference>
<dbReference type="InterPro" id="IPR027417">
    <property type="entry name" value="P-loop_NTPase"/>
</dbReference>
<keyword evidence="2 5" id="KW-0547">Nucleotide-binding</keyword>
<evidence type="ECO:0000256" key="2">
    <source>
        <dbReference type="ARBA" id="ARBA00022741"/>
    </source>
</evidence>
<evidence type="ECO:0000256" key="4">
    <source>
        <dbReference type="ARBA" id="ARBA00023134"/>
    </source>
</evidence>
<comment type="subcellular location">
    <subcellularLocation>
        <location evidence="5">Cytoplasm</location>
    </subcellularLocation>
    <text evidence="5">May associate with membranes.</text>
</comment>
<comment type="function">
    <text evidence="5">GTPase that associates with the 50S ribosomal subunit and may have a role during protein synthesis or ribosome biogenesis.</text>
</comment>
<dbReference type="NCBIfam" id="TIGR03156">
    <property type="entry name" value="GTP_HflX"/>
    <property type="match status" value="1"/>
</dbReference>
<keyword evidence="5" id="KW-0963">Cytoplasm</keyword>